<dbReference type="InterPro" id="IPR001441">
    <property type="entry name" value="UPP_synth-like"/>
</dbReference>
<evidence type="ECO:0000313" key="3">
    <source>
        <dbReference type="EMBL" id="MFC3154838.1"/>
    </source>
</evidence>
<dbReference type="Proteomes" id="UP001595548">
    <property type="component" value="Unassembled WGS sequence"/>
</dbReference>
<dbReference type="HAMAP" id="MF_01139">
    <property type="entry name" value="ISPT"/>
    <property type="match status" value="1"/>
</dbReference>
<gene>
    <name evidence="2 3" type="primary">uppS</name>
    <name evidence="3" type="ORF">ACFOEB_06440</name>
</gene>
<feature type="binding site" evidence="2">
    <location>
        <position position="65"/>
    </location>
    <ligand>
        <name>substrate</name>
    </ligand>
</feature>
<dbReference type="Pfam" id="PF01255">
    <property type="entry name" value="Prenyltransf"/>
    <property type="match status" value="1"/>
</dbReference>
<sequence length="253" mass="27913">MTGSCLRHIAIIMDGNNRWAKQRNLAGISGHKEGVERIRDVMSACQELGVEVLTLFAFSSENWKRPAREVEALMSLFHLYLKKEARALKKKSVRLKVVGNRRNFSASLNRAIDSAESLTDQADAKTTLVIAADYGGRWDIADTAARLAAQVAAGELDADDIDEERFGRATCLGDLPPLDLLIRTGGEHRISNFILWQAAYAELYFTPVLWPDFNGDVLAGAANDFFSRQRRFGKTSEQCEPSSSFSTGSGSHA</sequence>
<keyword evidence="2" id="KW-0479">Metal-binding</keyword>
<name>A0ABV7HQ45_9GAMM</name>
<dbReference type="EC" id="2.5.1.31" evidence="2"/>
<feature type="binding site" evidence="2">
    <location>
        <begin position="59"/>
        <end position="61"/>
    </location>
    <ligand>
        <name>substrate</name>
    </ligand>
</feature>
<feature type="active site" description="Proton acceptor" evidence="2">
    <location>
        <position position="62"/>
    </location>
</feature>
<comment type="caution">
    <text evidence="2">Lacks conserved residue(s) required for the propagation of feature annotation.</text>
</comment>
<dbReference type="PANTHER" id="PTHR10291:SF0">
    <property type="entry name" value="DEHYDRODOLICHYL DIPHOSPHATE SYNTHASE 2"/>
    <property type="match status" value="1"/>
</dbReference>
<comment type="catalytic activity">
    <reaction evidence="2">
        <text>8 isopentenyl diphosphate + (2E,6E)-farnesyl diphosphate = di-trans,octa-cis-undecaprenyl diphosphate + 8 diphosphate</text>
        <dbReference type="Rhea" id="RHEA:27551"/>
        <dbReference type="ChEBI" id="CHEBI:33019"/>
        <dbReference type="ChEBI" id="CHEBI:58405"/>
        <dbReference type="ChEBI" id="CHEBI:128769"/>
        <dbReference type="ChEBI" id="CHEBI:175763"/>
        <dbReference type="EC" id="2.5.1.31"/>
    </reaction>
</comment>
<feature type="binding site" evidence="2">
    <location>
        <begin position="15"/>
        <end position="18"/>
    </location>
    <ligand>
        <name>substrate</name>
    </ligand>
</feature>
<keyword evidence="2" id="KW-0133">Cell shape</keyword>
<dbReference type="GO" id="GO:0016740">
    <property type="term" value="F:transferase activity"/>
    <property type="evidence" value="ECO:0007669"/>
    <property type="project" value="UniProtKB-KW"/>
</dbReference>
<feature type="binding site" evidence="2">
    <location>
        <position position="14"/>
    </location>
    <ligand>
        <name>Mg(2+)</name>
        <dbReference type="ChEBI" id="CHEBI:18420"/>
    </ligand>
</feature>
<dbReference type="SUPFAM" id="SSF64005">
    <property type="entry name" value="Undecaprenyl diphosphate synthase"/>
    <property type="match status" value="1"/>
</dbReference>
<organism evidence="3 4">
    <name type="scientific">Gilvimarinus japonicus</name>
    <dbReference type="NCBI Taxonomy" id="1796469"/>
    <lineage>
        <taxon>Bacteria</taxon>
        <taxon>Pseudomonadati</taxon>
        <taxon>Pseudomonadota</taxon>
        <taxon>Gammaproteobacteria</taxon>
        <taxon>Cellvibrionales</taxon>
        <taxon>Cellvibrionaceae</taxon>
        <taxon>Gilvimarinus</taxon>
    </lineage>
</organism>
<dbReference type="CDD" id="cd00475">
    <property type="entry name" value="Cis_IPPS"/>
    <property type="match status" value="1"/>
</dbReference>
<keyword evidence="2" id="KW-0460">Magnesium</keyword>
<feature type="binding site" evidence="2">
    <location>
        <position position="183"/>
    </location>
    <ligand>
        <name>substrate</name>
    </ligand>
</feature>
<keyword evidence="1 2" id="KW-0808">Transferase</keyword>
<dbReference type="InterPro" id="IPR036424">
    <property type="entry name" value="UPP_synth-like_sf"/>
</dbReference>
<comment type="similarity">
    <text evidence="2">Belongs to the UPP synthase family.</text>
</comment>
<dbReference type="NCBIfam" id="TIGR00055">
    <property type="entry name" value="uppS"/>
    <property type="match status" value="1"/>
</dbReference>
<dbReference type="Gene3D" id="3.40.1180.10">
    <property type="entry name" value="Decaprenyl diphosphate synthase-like"/>
    <property type="match status" value="1"/>
</dbReference>
<feature type="binding site" evidence="2">
    <location>
        <position position="31"/>
    </location>
    <ligand>
        <name>substrate</name>
    </ligand>
</feature>
<keyword evidence="2" id="KW-0961">Cell wall biogenesis/degradation</keyword>
<feature type="binding site" evidence="2">
    <location>
        <position position="19"/>
    </location>
    <ligand>
        <name>substrate</name>
    </ligand>
</feature>
<feature type="active site" evidence="2">
    <location>
        <position position="14"/>
    </location>
</feature>
<keyword evidence="2" id="KW-0573">Peptidoglycan synthesis</keyword>
<feature type="binding site" evidence="2">
    <location>
        <position position="202"/>
    </location>
    <ligand>
        <name>Mg(2+)</name>
        <dbReference type="ChEBI" id="CHEBI:18420"/>
    </ligand>
</feature>
<accession>A0ABV7HQ45</accession>
<protein>
    <recommendedName>
        <fullName evidence="2">Ditrans,polycis-undecaprenyl-diphosphate synthase ((2E,6E)-farnesyl-diphosphate specific)</fullName>
        <ecNumber evidence="2">2.5.1.31</ecNumber>
    </recommendedName>
    <alternativeName>
        <fullName evidence="2">Ditrans,polycis-undecaprenylcistransferase</fullName>
    </alternativeName>
    <alternativeName>
        <fullName evidence="2">Undecaprenyl diphosphate synthase</fullName>
        <shortName evidence="2">UDS</shortName>
    </alternativeName>
    <alternativeName>
        <fullName evidence="2">Undecaprenyl pyrophosphate synthase</fullName>
        <shortName evidence="2">UPP synthase</shortName>
    </alternativeName>
</protein>
<proteinExistence type="inferred from homology"/>
<evidence type="ECO:0000256" key="2">
    <source>
        <dbReference type="HAMAP-Rule" id="MF_01139"/>
    </source>
</evidence>
<comment type="caution">
    <text evidence="3">The sequence shown here is derived from an EMBL/GenBank/DDBJ whole genome shotgun (WGS) entry which is preliminary data.</text>
</comment>
<keyword evidence="4" id="KW-1185">Reference proteome</keyword>
<feature type="binding site" evidence="2">
    <location>
        <begin position="189"/>
        <end position="191"/>
    </location>
    <ligand>
        <name>substrate</name>
    </ligand>
</feature>
<feature type="binding site" evidence="2">
    <location>
        <position position="63"/>
    </location>
    <ligand>
        <name>substrate</name>
    </ligand>
</feature>
<comment type="subunit">
    <text evidence="2">Homodimer.</text>
</comment>
<dbReference type="PANTHER" id="PTHR10291">
    <property type="entry name" value="DEHYDRODOLICHYL DIPHOSPHATE SYNTHASE FAMILY MEMBER"/>
    <property type="match status" value="1"/>
</dbReference>
<dbReference type="EMBL" id="JBHRTL010000006">
    <property type="protein sequence ID" value="MFC3154838.1"/>
    <property type="molecule type" value="Genomic_DNA"/>
</dbReference>
<reference evidence="4" key="1">
    <citation type="journal article" date="2019" name="Int. J. Syst. Evol. Microbiol.">
        <title>The Global Catalogue of Microorganisms (GCM) 10K type strain sequencing project: providing services to taxonomists for standard genome sequencing and annotation.</title>
        <authorList>
            <consortium name="The Broad Institute Genomics Platform"/>
            <consortium name="The Broad Institute Genome Sequencing Center for Infectious Disease"/>
            <person name="Wu L."/>
            <person name="Ma J."/>
        </authorList>
    </citation>
    <scope>NUCLEOTIDE SEQUENCE [LARGE SCALE GENOMIC DNA]</scope>
    <source>
        <strain evidence="4">KCTC 52141</strain>
    </source>
</reference>
<comment type="cofactor">
    <cofactor evidence="2">
        <name>Mg(2+)</name>
        <dbReference type="ChEBI" id="CHEBI:18420"/>
    </cofactor>
    <text evidence="2">Binds 2 magnesium ions per subunit.</text>
</comment>
<evidence type="ECO:0000256" key="1">
    <source>
        <dbReference type="ARBA" id="ARBA00022679"/>
    </source>
</evidence>
<evidence type="ECO:0000313" key="4">
    <source>
        <dbReference type="Proteomes" id="UP001595548"/>
    </source>
</evidence>
<dbReference type="RefSeq" id="WP_382415282.1">
    <property type="nucleotide sequence ID" value="NZ_AP031500.1"/>
</dbReference>
<comment type="function">
    <text evidence="2">Catalyzes the sequential condensation of isopentenyl diphosphate (IPP) with (2E,6E)-farnesyl diphosphate (E,E-FPP) to yield (2Z,6Z,10Z,14Z,18Z,22Z,26Z,30Z,34E,38E)-undecaprenyl diphosphate (di-trans,octa-cis-UPP). UPP is the precursor of glycosyl carrier lipid in the biosynthesis of bacterial cell wall polysaccharide components such as peptidoglycan and lipopolysaccharide.</text>
</comment>